<dbReference type="EMBL" id="GL451265">
    <property type="protein sequence ID" value="EFN79567.1"/>
    <property type="molecule type" value="Genomic_DNA"/>
</dbReference>
<accession>E2BXJ8</accession>
<dbReference type="InParanoid" id="E2BXJ8"/>
<evidence type="ECO:0000313" key="1">
    <source>
        <dbReference type="EMBL" id="EFN79567.1"/>
    </source>
</evidence>
<dbReference type="AlphaFoldDB" id="E2BXJ8"/>
<sequence length="35" mass="3967">STLGESAPSFTTVKYWVAEFKRGQDEHRSGRPNEV</sequence>
<reference evidence="1 2" key="1">
    <citation type="journal article" date="2010" name="Science">
        <title>Genomic comparison of the ants Camponotus floridanus and Harpegnathos saltator.</title>
        <authorList>
            <person name="Bonasio R."/>
            <person name="Zhang G."/>
            <person name="Ye C."/>
            <person name="Mutti N.S."/>
            <person name="Fang X."/>
            <person name="Qin N."/>
            <person name="Donahue G."/>
            <person name="Yang P."/>
            <person name="Li Q."/>
            <person name="Li C."/>
            <person name="Zhang P."/>
            <person name="Huang Z."/>
            <person name="Berger S.L."/>
            <person name="Reinberg D."/>
            <person name="Wang J."/>
            <person name="Liebig J."/>
        </authorList>
    </citation>
    <scope>NUCLEOTIDE SEQUENCE [LARGE SCALE GENOMIC DNA]</scope>
    <source>
        <strain evidence="1 2">R22 G/1</strain>
    </source>
</reference>
<organism evidence="2">
    <name type="scientific">Harpegnathos saltator</name>
    <name type="common">Jerdon's jumping ant</name>
    <dbReference type="NCBI Taxonomy" id="610380"/>
    <lineage>
        <taxon>Eukaryota</taxon>
        <taxon>Metazoa</taxon>
        <taxon>Ecdysozoa</taxon>
        <taxon>Arthropoda</taxon>
        <taxon>Hexapoda</taxon>
        <taxon>Insecta</taxon>
        <taxon>Pterygota</taxon>
        <taxon>Neoptera</taxon>
        <taxon>Endopterygota</taxon>
        <taxon>Hymenoptera</taxon>
        <taxon>Apocrita</taxon>
        <taxon>Aculeata</taxon>
        <taxon>Formicoidea</taxon>
        <taxon>Formicidae</taxon>
        <taxon>Ponerinae</taxon>
        <taxon>Ponerini</taxon>
        <taxon>Harpegnathos</taxon>
    </lineage>
</organism>
<proteinExistence type="predicted"/>
<gene>
    <name evidence="1" type="ORF">EAI_01260</name>
</gene>
<evidence type="ECO:0000313" key="2">
    <source>
        <dbReference type="Proteomes" id="UP000008237"/>
    </source>
</evidence>
<keyword evidence="2" id="KW-1185">Reference proteome</keyword>
<feature type="non-terminal residue" evidence="1">
    <location>
        <position position="35"/>
    </location>
</feature>
<name>E2BXJ8_HARSA</name>
<protein>
    <recommendedName>
        <fullName evidence="3">Mos1 transposase HTH domain-containing protein</fullName>
    </recommendedName>
</protein>
<feature type="non-terminal residue" evidence="1">
    <location>
        <position position="1"/>
    </location>
</feature>
<dbReference type="Proteomes" id="UP000008237">
    <property type="component" value="Unassembled WGS sequence"/>
</dbReference>
<evidence type="ECO:0008006" key="3">
    <source>
        <dbReference type="Google" id="ProtNLM"/>
    </source>
</evidence>